<dbReference type="AlphaFoldDB" id="R0LHP6"/>
<reference evidence="2" key="1">
    <citation type="journal article" date="2013" name="Nat. Genet.">
        <title>The duck genome and transcriptome provide insight into an avian influenza virus reservoir species.</title>
        <authorList>
            <person name="Huang Y."/>
            <person name="Li Y."/>
            <person name="Burt D.W."/>
            <person name="Chen H."/>
            <person name="Zhang Y."/>
            <person name="Qian W."/>
            <person name="Kim H."/>
            <person name="Gan S."/>
            <person name="Zhao Y."/>
            <person name="Li J."/>
            <person name="Yi K."/>
            <person name="Feng H."/>
            <person name="Zhu P."/>
            <person name="Li B."/>
            <person name="Liu Q."/>
            <person name="Fairley S."/>
            <person name="Magor K.E."/>
            <person name="Du Z."/>
            <person name="Hu X."/>
            <person name="Goodman L."/>
            <person name="Tafer H."/>
            <person name="Vignal A."/>
            <person name="Lee T."/>
            <person name="Kim K.W."/>
            <person name="Sheng Z."/>
            <person name="An Y."/>
            <person name="Searle S."/>
            <person name="Herrero J."/>
            <person name="Groenen M.A."/>
            <person name="Crooijmans R.P."/>
            <person name="Faraut T."/>
            <person name="Cai Q."/>
            <person name="Webster R.G."/>
            <person name="Aldridge J.R."/>
            <person name="Warren W.C."/>
            <person name="Bartschat S."/>
            <person name="Kehr S."/>
            <person name="Marz M."/>
            <person name="Stadler P.F."/>
            <person name="Smith J."/>
            <person name="Kraus R.H."/>
            <person name="Zhao Y."/>
            <person name="Ren L."/>
            <person name="Fei J."/>
            <person name="Morisson M."/>
            <person name="Kaiser P."/>
            <person name="Griffin D.K."/>
            <person name="Rao M."/>
            <person name="Pitel F."/>
            <person name="Wang J."/>
            <person name="Li N."/>
        </authorList>
    </citation>
    <scope>NUCLEOTIDE SEQUENCE [LARGE SCALE GENOMIC DNA]</scope>
</reference>
<sequence length="198" mass="20567">MLPGVGDACSGGGCPPALQPRARTTLSSVALGGPLQLGRAVPVPIPISCPIPIPTLLPACPTTVGSGEVLEEGSAEALCPLFATKGGTVPKGTVCCQGACAATHGPAASCTETLSGTRGARRSRRVVTPSHGPTVQWSSESDFHRNIGNRGSAKGKRGCCSGFNLSSHSVCSFQQQQQQNKWIKQPLYTKNYKECDRH</sequence>
<protein>
    <submittedName>
        <fullName evidence="1">Uncharacterized protein</fullName>
    </submittedName>
</protein>
<organism evidence="1 2">
    <name type="scientific">Anas platyrhynchos</name>
    <name type="common">Mallard</name>
    <name type="synonym">Anas boschas</name>
    <dbReference type="NCBI Taxonomy" id="8839"/>
    <lineage>
        <taxon>Eukaryota</taxon>
        <taxon>Metazoa</taxon>
        <taxon>Chordata</taxon>
        <taxon>Craniata</taxon>
        <taxon>Vertebrata</taxon>
        <taxon>Euteleostomi</taxon>
        <taxon>Archelosauria</taxon>
        <taxon>Archosauria</taxon>
        <taxon>Dinosauria</taxon>
        <taxon>Saurischia</taxon>
        <taxon>Theropoda</taxon>
        <taxon>Coelurosauria</taxon>
        <taxon>Aves</taxon>
        <taxon>Neognathae</taxon>
        <taxon>Galloanserae</taxon>
        <taxon>Anseriformes</taxon>
        <taxon>Anatidae</taxon>
        <taxon>Anatinae</taxon>
        <taxon>Anas</taxon>
    </lineage>
</organism>
<name>R0LHP6_ANAPL</name>
<evidence type="ECO:0000313" key="1">
    <source>
        <dbReference type="EMBL" id="EOA99842.1"/>
    </source>
</evidence>
<proteinExistence type="predicted"/>
<dbReference type="Proteomes" id="UP000296049">
    <property type="component" value="Unassembled WGS sequence"/>
</dbReference>
<dbReference type="EMBL" id="KB743260">
    <property type="protein sequence ID" value="EOA99842.1"/>
    <property type="molecule type" value="Genomic_DNA"/>
</dbReference>
<evidence type="ECO:0000313" key="2">
    <source>
        <dbReference type="Proteomes" id="UP000296049"/>
    </source>
</evidence>
<gene>
    <name evidence="1" type="ORF">Anapl_02817</name>
</gene>
<keyword evidence="2" id="KW-1185">Reference proteome</keyword>
<accession>R0LHP6</accession>